<dbReference type="RefSeq" id="WP_030281156.1">
    <property type="nucleotide sequence ID" value="NZ_JBEZVI010000009.1"/>
</dbReference>
<gene>
    <name evidence="2" type="ORF">AB0E61_13920</name>
</gene>
<sequence length="87" mass="9633">MTLEEFEQILTSVVHGDKAGPEKAIRLPEEALDRHFEELDVDSLARAEMVTVISDTYRIEIGDDEAGELTTPRSVLEFLAAAERGTS</sequence>
<proteinExistence type="predicted"/>
<dbReference type="Pfam" id="PF00550">
    <property type="entry name" value="PP-binding"/>
    <property type="match status" value="1"/>
</dbReference>
<keyword evidence="3" id="KW-1185">Reference proteome</keyword>
<dbReference type="Gene3D" id="1.10.1200.10">
    <property type="entry name" value="ACP-like"/>
    <property type="match status" value="1"/>
</dbReference>
<dbReference type="EMBL" id="JBEZVI010000009">
    <property type="protein sequence ID" value="MEU3711183.1"/>
    <property type="molecule type" value="Genomic_DNA"/>
</dbReference>
<organism evidence="2 3">
    <name type="scientific">Streptomyces catenulae</name>
    <dbReference type="NCBI Taxonomy" id="66875"/>
    <lineage>
        <taxon>Bacteria</taxon>
        <taxon>Bacillati</taxon>
        <taxon>Actinomycetota</taxon>
        <taxon>Actinomycetes</taxon>
        <taxon>Kitasatosporales</taxon>
        <taxon>Streptomycetaceae</taxon>
        <taxon>Streptomyces</taxon>
    </lineage>
</organism>
<accession>A0ABV2YZL2</accession>
<evidence type="ECO:0000313" key="3">
    <source>
        <dbReference type="Proteomes" id="UP001550853"/>
    </source>
</evidence>
<protein>
    <submittedName>
        <fullName evidence="2">Phosphopantetheine-binding protein</fullName>
    </submittedName>
</protein>
<feature type="domain" description="Carrier" evidence="1">
    <location>
        <begin position="1"/>
        <end position="83"/>
    </location>
</feature>
<evidence type="ECO:0000259" key="1">
    <source>
        <dbReference type="PROSITE" id="PS50075"/>
    </source>
</evidence>
<comment type="caution">
    <text evidence="2">The sequence shown here is derived from an EMBL/GenBank/DDBJ whole genome shotgun (WGS) entry which is preliminary data.</text>
</comment>
<dbReference type="SUPFAM" id="SSF47336">
    <property type="entry name" value="ACP-like"/>
    <property type="match status" value="1"/>
</dbReference>
<dbReference type="Proteomes" id="UP001550853">
    <property type="component" value="Unassembled WGS sequence"/>
</dbReference>
<evidence type="ECO:0000313" key="2">
    <source>
        <dbReference type="EMBL" id="MEU3711183.1"/>
    </source>
</evidence>
<name>A0ABV2YZL2_9ACTN</name>
<dbReference type="InterPro" id="IPR036736">
    <property type="entry name" value="ACP-like_sf"/>
</dbReference>
<dbReference type="InterPro" id="IPR009081">
    <property type="entry name" value="PP-bd_ACP"/>
</dbReference>
<reference evidence="2 3" key="1">
    <citation type="submission" date="2024-06" db="EMBL/GenBank/DDBJ databases">
        <title>The Natural Products Discovery Center: Release of the First 8490 Sequenced Strains for Exploring Actinobacteria Biosynthetic Diversity.</title>
        <authorList>
            <person name="Kalkreuter E."/>
            <person name="Kautsar S.A."/>
            <person name="Yang D."/>
            <person name="Bader C.D."/>
            <person name="Teijaro C.N."/>
            <person name="Fluegel L."/>
            <person name="Davis C.M."/>
            <person name="Simpson J.R."/>
            <person name="Lauterbach L."/>
            <person name="Steele A.D."/>
            <person name="Gui C."/>
            <person name="Meng S."/>
            <person name="Li G."/>
            <person name="Viehrig K."/>
            <person name="Ye F."/>
            <person name="Su P."/>
            <person name="Kiefer A.F."/>
            <person name="Nichols A."/>
            <person name="Cepeda A.J."/>
            <person name="Yan W."/>
            <person name="Fan B."/>
            <person name="Jiang Y."/>
            <person name="Adhikari A."/>
            <person name="Zheng C.-J."/>
            <person name="Schuster L."/>
            <person name="Cowan T.M."/>
            <person name="Smanski M.J."/>
            <person name="Chevrette M.G."/>
            <person name="De Carvalho L.P.S."/>
            <person name="Shen B."/>
        </authorList>
    </citation>
    <scope>NUCLEOTIDE SEQUENCE [LARGE SCALE GENOMIC DNA]</scope>
    <source>
        <strain evidence="2 3">NPDC033039</strain>
    </source>
</reference>
<dbReference type="PROSITE" id="PS50075">
    <property type="entry name" value="CARRIER"/>
    <property type="match status" value="1"/>
</dbReference>